<sequence>MNLGNINLLRAFSETKRAYFTQMRPEEATHCHQKHHTEYYNDGDHRTTKDTLCISYWLFRTRGRCRNAFSLAAELFEAARRTTVLVSGTRLIARSSTVTAATVEVIPEAISIRFTLSAFGHLQKSQEYNNC</sequence>
<dbReference type="Proteomes" id="UP001163046">
    <property type="component" value="Unassembled WGS sequence"/>
</dbReference>
<accession>A0A9X0CYI1</accession>
<dbReference type="EMBL" id="MU826354">
    <property type="protein sequence ID" value="KAJ7380216.1"/>
    <property type="molecule type" value="Genomic_DNA"/>
</dbReference>
<reference evidence="1" key="1">
    <citation type="submission" date="2023-01" db="EMBL/GenBank/DDBJ databases">
        <title>Genome assembly of the deep-sea coral Lophelia pertusa.</title>
        <authorList>
            <person name="Herrera S."/>
            <person name="Cordes E."/>
        </authorList>
    </citation>
    <scope>NUCLEOTIDE SEQUENCE</scope>
    <source>
        <strain evidence="1">USNM1676648</strain>
        <tissue evidence="1">Polyp</tissue>
    </source>
</reference>
<comment type="caution">
    <text evidence="1">The sequence shown here is derived from an EMBL/GenBank/DDBJ whole genome shotgun (WGS) entry which is preliminary data.</text>
</comment>
<protein>
    <submittedName>
        <fullName evidence="1">Uncharacterized protein</fullName>
    </submittedName>
</protein>
<proteinExistence type="predicted"/>
<gene>
    <name evidence="1" type="ORF">OS493_010930</name>
</gene>
<organism evidence="1 2">
    <name type="scientific">Desmophyllum pertusum</name>
    <dbReference type="NCBI Taxonomy" id="174260"/>
    <lineage>
        <taxon>Eukaryota</taxon>
        <taxon>Metazoa</taxon>
        <taxon>Cnidaria</taxon>
        <taxon>Anthozoa</taxon>
        <taxon>Hexacorallia</taxon>
        <taxon>Scleractinia</taxon>
        <taxon>Caryophylliina</taxon>
        <taxon>Caryophylliidae</taxon>
        <taxon>Desmophyllum</taxon>
    </lineage>
</organism>
<evidence type="ECO:0000313" key="1">
    <source>
        <dbReference type="EMBL" id="KAJ7380216.1"/>
    </source>
</evidence>
<evidence type="ECO:0000313" key="2">
    <source>
        <dbReference type="Proteomes" id="UP001163046"/>
    </source>
</evidence>
<keyword evidence="2" id="KW-1185">Reference proteome</keyword>
<dbReference type="AlphaFoldDB" id="A0A9X0CYI1"/>
<name>A0A9X0CYI1_9CNID</name>